<feature type="transmembrane region" description="Helical" evidence="5">
    <location>
        <begin position="134"/>
        <end position="154"/>
    </location>
</feature>
<dbReference type="InterPro" id="IPR010432">
    <property type="entry name" value="RDD"/>
</dbReference>
<proteinExistence type="predicted"/>
<evidence type="ECO:0000256" key="3">
    <source>
        <dbReference type="ARBA" id="ARBA00022989"/>
    </source>
</evidence>
<evidence type="ECO:0000256" key="2">
    <source>
        <dbReference type="ARBA" id="ARBA00022692"/>
    </source>
</evidence>
<feature type="transmembrane region" description="Helical" evidence="5">
    <location>
        <begin position="12"/>
        <end position="39"/>
    </location>
</feature>
<feature type="domain" description="RDD" evidence="6">
    <location>
        <begin position="4"/>
        <end position="164"/>
    </location>
</feature>
<feature type="transmembrane region" description="Helical" evidence="5">
    <location>
        <begin position="45"/>
        <end position="66"/>
    </location>
</feature>
<keyword evidence="4 5" id="KW-0472">Membrane</keyword>
<reference evidence="7 8" key="1">
    <citation type="submission" date="2020-02" db="EMBL/GenBank/DDBJ databases">
        <title>Genome sequence of the type strain DSM 27180 of Arthrobacter silviterrae.</title>
        <authorList>
            <person name="Gao J."/>
            <person name="Sun J."/>
        </authorList>
    </citation>
    <scope>NUCLEOTIDE SEQUENCE [LARGE SCALE GENOMIC DNA]</scope>
    <source>
        <strain evidence="7 8">DSM 27180</strain>
    </source>
</reference>
<dbReference type="RefSeq" id="WP_165182788.1">
    <property type="nucleotide sequence ID" value="NZ_JAAKZI010000026.1"/>
</dbReference>
<evidence type="ECO:0000313" key="7">
    <source>
        <dbReference type="EMBL" id="NGN84562.1"/>
    </source>
</evidence>
<comment type="subcellular location">
    <subcellularLocation>
        <location evidence="1">Membrane</location>
        <topology evidence="1">Multi-pass membrane protein</topology>
    </subcellularLocation>
</comment>
<keyword evidence="8" id="KW-1185">Reference proteome</keyword>
<evidence type="ECO:0000313" key="8">
    <source>
        <dbReference type="Proteomes" id="UP000479226"/>
    </source>
</evidence>
<accession>A0ABX0DCB2</accession>
<evidence type="ECO:0000256" key="1">
    <source>
        <dbReference type="ARBA" id="ARBA00004141"/>
    </source>
</evidence>
<evidence type="ECO:0000259" key="6">
    <source>
        <dbReference type="Pfam" id="PF06271"/>
    </source>
</evidence>
<evidence type="ECO:0000256" key="4">
    <source>
        <dbReference type="ARBA" id="ARBA00023136"/>
    </source>
</evidence>
<comment type="caution">
    <text evidence="7">The sequence shown here is derived from an EMBL/GenBank/DDBJ whole genome shotgun (WGS) entry which is preliminary data.</text>
</comment>
<name>A0ABX0DCB2_9MICC</name>
<dbReference type="Pfam" id="PF06271">
    <property type="entry name" value="RDD"/>
    <property type="match status" value="1"/>
</dbReference>
<dbReference type="Proteomes" id="UP000479226">
    <property type="component" value="Unassembled WGS sequence"/>
</dbReference>
<dbReference type="EMBL" id="JAAKZI010000026">
    <property type="protein sequence ID" value="NGN84562.1"/>
    <property type="molecule type" value="Genomic_DNA"/>
</dbReference>
<gene>
    <name evidence="7" type="ORF">G6N77_13995</name>
</gene>
<keyword evidence="3 5" id="KW-1133">Transmembrane helix</keyword>
<protein>
    <submittedName>
        <fullName evidence="7">RDD family protein</fullName>
    </submittedName>
</protein>
<sequence>MNRHPWSRLAAWLVDWLLVLGWVAVTAAAGLPLFLGGYVGWLSDLALNVIATLVVVVPVTVGMAVLESSAREASIGKRARRLVVVTVGTSRRISRSRALVRNVLKIALPWTVGHAAVFEITATSTTGAVPVSTWIVTACAYILPIVYVVSLFIGSGRTPYDRISGTTVVVRTSVT</sequence>
<evidence type="ECO:0000256" key="5">
    <source>
        <dbReference type="SAM" id="Phobius"/>
    </source>
</evidence>
<feature type="transmembrane region" description="Helical" evidence="5">
    <location>
        <begin position="102"/>
        <end position="122"/>
    </location>
</feature>
<keyword evidence="2 5" id="KW-0812">Transmembrane</keyword>
<organism evidence="7 8">
    <name type="scientific">Arthrobacter silviterrae</name>
    <dbReference type="NCBI Taxonomy" id="2026658"/>
    <lineage>
        <taxon>Bacteria</taxon>
        <taxon>Bacillati</taxon>
        <taxon>Actinomycetota</taxon>
        <taxon>Actinomycetes</taxon>
        <taxon>Micrococcales</taxon>
        <taxon>Micrococcaceae</taxon>
        <taxon>Arthrobacter</taxon>
    </lineage>
</organism>